<dbReference type="InterPro" id="IPR043131">
    <property type="entry name" value="BCAT-like_N"/>
</dbReference>
<name>A0ABQ2CVR3_9DEIO</name>
<dbReference type="PANTHER" id="PTHR42743">
    <property type="entry name" value="AMINO-ACID AMINOTRANSFERASE"/>
    <property type="match status" value="1"/>
</dbReference>
<sequence>MRLLPSEQVQSLGHCLYTTLRLHEHQLLYWEKHLERLNQSIQHFGFPEILDAQDLKAWIEHQSPAQGLCRITLTEQDVLVSFRDFRPIPEHISVVLTDQVVHPVMGLHKTGNHLPYTLAARETQLAGAFEGLLWDASQRFVTDGTRAGFLLKKDDIYITPLGGLPSVTRQVALQELGVQARTQWVTREDLFAADQLWLCGSGLGVLPVQTLKHQEEERTFASSPLAVRSVGLIPPQAPENH</sequence>
<accession>A0ABQ2CVR3</accession>
<gene>
    <name evidence="2" type="ORF">GCM10008938_09630</name>
</gene>
<dbReference type="Pfam" id="PF01063">
    <property type="entry name" value="Aminotran_4"/>
    <property type="match status" value="1"/>
</dbReference>
<dbReference type="InterPro" id="IPR036038">
    <property type="entry name" value="Aminotransferase-like"/>
</dbReference>
<dbReference type="Gene3D" id="3.30.470.10">
    <property type="match status" value="1"/>
</dbReference>
<evidence type="ECO:0000313" key="3">
    <source>
        <dbReference type="Proteomes" id="UP000632222"/>
    </source>
</evidence>
<reference evidence="3" key="1">
    <citation type="journal article" date="2019" name="Int. J. Syst. Evol. Microbiol.">
        <title>The Global Catalogue of Microorganisms (GCM) 10K type strain sequencing project: providing services to taxonomists for standard genome sequencing and annotation.</title>
        <authorList>
            <consortium name="The Broad Institute Genomics Platform"/>
            <consortium name="The Broad Institute Genome Sequencing Center for Infectious Disease"/>
            <person name="Wu L."/>
            <person name="Ma J."/>
        </authorList>
    </citation>
    <scope>NUCLEOTIDE SEQUENCE [LARGE SCALE GENOMIC DNA]</scope>
    <source>
        <strain evidence="3">JCM 14370</strain>
    </source>
</reference>
<dbReference type="SUPFAM" id="SSF56752">
    <property type="entry name" value="D-aminoacid aminotransferase-like PLP-dependent enzymes"/>
    <property type="match status" value="1"/>
</dbReference>
<comment type="caution">
    <text evidence="2">The sequence shown here is derived from an EMBL/GenBank/DDBJ whole genome shotgun (WGS) entry which is preliminary data.</text>
</comment>
<evidence type="ECO:0000313" key="2">
    <source>
        <dbReference type="EMBL" id="GGJ25556.1"/>
    </source>
</evidence>
<keyword evidence="2" id="KW-0456">Lyase</keyword>
<dbReference type="InterPro" id="IPR050571">
    <property type="entry name" value="Class-IV_PLP-Dep_Aminotrnsfr"/>
</dbReference>
<protein>
    <submittedName>
        <fullName evidence="2">4-amino-4-deoxychorismate lyase</fullName>
    </submittedName>
</protein>
<dbReference type="Gene3D" id="3.20.10.10">
    <property type="entry name" value="D-amino Acid Aminotransferase, subunit A, domain 2"/>
    <property type="match status" value="1"/>
</dbReference>
<keyword evidence="3" id="KW-1185">Reference proteome</keyword>
<dbReference type="PANTHER" id="PTHR42743:SF11">
    <property type="entry name" value="AMINODEOXYCHORISMATE LYASE"/>
    <property type="match status" value="1"/>
</dbReference>
<proteinExistence type="inferred from homology"/>
<dbReference type="InterPro" id="IPR043132">
    <property type="entry name" value="BCAT-like_C"/>
</dbReference>
<evidence type="ECO:0000256" key="1">
    <source>
        <dbReference type="ARBA" id="ARBA00009320"/>
    </source>
</evidence>
<comment type="similarity">
    <text evidence="1">Belongs to the class-IV pyridoxal-phosphate-dependent aminotransferase family.</text>
</comment>
<dbReference type="InterPro" id="IPR001544">
    <property type="entry name" value="Aminotrans_IV"/>
</dbReference>
<dbReference type="GO" id="GO:0016829">
    <property type="term" value="F:lyase activity"/>
    <property type="evidence" value="ECO:0007669"/>
    <property type="project" value="UniProtKB-KW"/>
</dbReference>
<dbReference type="RefSeq" id="WP_189000679.1">
    <property type="nucleotide sequence ID" value="NZ_BMOD01000002.1"/>
</dbReference>
<dbReference type="EMBL" id="BMOD01000002">
    <property type="protein sequence ID" value="GGJ25556.1"/>
    <property type="molecule type" value="Genomic_DNA"/>
</dbReference>
<organism evidence="2 3">
    <name type="scientific">Deinococcus roseus</name>
    <dbReference type="NCBI Taxonomy" id="392414"/>
    <lineage>
        <taxon>Bacteria</taxon>
        <taxon>Thermotogati</taxon>
        <taxon>Deinococcota</taxon>
        <taxon>Deinococci</taxon>
        <taxon>Deinococcales</taxon>
        <taxon>Deinococcaceae</taxon>
        <taxon>Deinococcus</taxon>
    </lineage>
</organism>
<dbReference type="Proteomes" id="UP000632222">
    <property type="component" value="Unassembled WGS sequence"/>
</dbReference>